<dbReference type="PANTHER" id="PTHR10333">
    <property type="entry name" value="INHIBITOR OF GROWTH PROTEIN"/>
    <property type="match status" value="1"/>
</dbReference>
<evidence type="ECO:0000256" key="1">
    <source>
        <dbReference type="ARBA" id="ARBA00004123"/>
    </source>
</evidence>
<keyword evidence="4" id="KW-0863">Zinc-finger</keyword>
<dbReference type="Gene3D" id="3.30.40.10">
    <property type="entry name" value="Zinc/RING finger domain, C3HC4 (zinc finger)"/>
    <property type="match status" value="2"/>
</dbReference>
<evidence type="ECO:0000313" key="11">
    <source>
        <dbReference type="Proteomes" id="UP000007110"/>
    </source>
</evidence>
<dbReference type="EnsemblMetazoa" id="XM_030985251">
    <property type="protein sequence ID" value="XP_030841111"/>
    <property type="gene ID" value="LOC115923861"/>
</dbReference>
<keyword evidence="6" id="KW-0539">Nucleus</keyword>
<dbReference type="OrthoDB" id="10062821at2759"/>
<dbReference type="InterPro" id="IPR013083">
    <property type="entry name" value="Znf_RING/FYVE/PHD"/>
</dbReference>
<dbReference type="InterPro" id="IPR001965">
    <property type="entry name" value="Znf_PHD"/>
</dbReference>
<dbReference type="GO" id="GO:0008270">
    <property type="term" value="F:zinc ion binding"/>
    <property type="evidence" value="ECO:0007669"/>
    <property type="project" value="UniProtKB-KW"/>
</dbReference>
<accession>A0A7M7NSM9</accession>
<evidence type="ECO:0000256" key="2">
    <source>
        <dbReference type="ARBA" id="ARBA00010210"/>
    </source>
</evidence>
<feature type="compositionally biased region" description="Basic and acidic residues" evidence="8">
    <location>
        <begin position="110"/>
        <end position="127"/>
    </location>
</feature>
<proteinExistence type="inferred from homology"/>
<dbReference type="Pfam" id="PF20231">
    <property type="entry name" value="DUF6589"/>
    <property type="match status" value="1"/>
</dbReference>
<name>A0A7M7NSM9_STRPU</name>
<feature type="region of interest" description="Disordered" evidence="8">
    <location>
        <begin position="85"/>
        <end position="147"/>
    </location>
</feature>
<feature type="binding site" evidence="7">
    <location>
        <position position="730"/>
    </location>
    <ligand>
        <name>Zn(2+)</name>
        <dbReference type="ChEBI" id="CHEBI:29105"/>
        <label>2</label>
    </ligand>
</feature>
<evidence type="ECO:0000313" key="10">
    <source>
        <dbReference type="EnsemblMetazoa" id="XP_030841111"/>
    </source>
</evidence>
<feature type="binding site" evidence="7">
    <location>
        <position position="688"/>
    </location>
    <ligand>
        <name>Zn(2+)</name>
        <dbReference type="ChEBI" id="CHEBI:29105"/>
        <label>1</label>
    </ligand>
</feature>
<dbReference type="AlphaFoldDB" id="A0A7M7NSM9"/>
<protein>
    <recommendedName>
        <fullName evidence="9">Zinc finger PHD-type domain-containing protein</fullName>
    </recommendedName>
</protein>
<feature type="binding site" evidence="7">
    <location>
        <position position="690"/>
    </location>
    <ligand>
        <name>Zn(2+)</name>
        <dbReference type="ChEBI" id="CHEBI:29105"/>
        <label>1</label>
    </ligand>
</feature>
<feature type="binding site" evidence="7">
    <location>
        <position position="715"/>
    </location>
    <ligand>
        <name>Zn(2+)</name>
        <dbReference type="ChEBI" id="CHEBI:29105"/>
        <label>1</label>
    </ligand>
</feature>
<evidence type="ECO:0000256" key="4">
    <source>
        <dbReference type="ARBA" id="ARBA00022771"/>
    </source>
</evidence>
<evidence type="ECO:0000256" key="5">
    <source>
        <dbReference type="ARBA" id="ARBA00022833"/>
    </source>
</evidence>
<evidence type="ECO:0000259" key="9">
    <source>
        <dbReference type="SMART" id="SM00249"/>
    </source>
</evidence>
<sequence length="1025" mass="117198">MASNYSSQLAGLSVTERQCAVCSVYFVKNRKGFRRKQLIRITSPRTISKVFHREGILYSYICEECRYKLVKHTVRNKSAPLKTNRTKRTYRSPATSPAAKRVAAFSTPETSRKLVREPQDEDEHHVEEDEPETSGDPITPSLPGVSPQEKIKKYIDKKQYLTAFRALHKSSEDAKSAMVEATCEILKSELSKAKRIPSFSQEVSAEAIESFSWAQACKDAKEAVPATVRCIEAMTLSLKATINHCYKGKGSKTRNLDHDEAASLRCQRVGRLLSTILYQRSRKKYSFVQGCVGIELWRQRVSHKVFLTLNHMGITQGVQASRNKVDVISKSHDKQLWEWKHTTEERRSEPRRKLSFKVRPIRSVYSFCCDNIQVSKHGKHQRSGHANTFMLQTMSFAVKDRVTTGDTKNQVPASKLDPYTFLPSPEVLERQRERATFIVRKILLEYIPQLQHLKDKVPQRILHKHTKDMQAKSECVTLGVVDADPGTTQGMIRVMENLQQYVPVVEGKPVPCLLNGDGLTIERILNAQRARSNGEEWDDRLEGLHACPQEFHKEMLHLQDSNKKFFNGASLVDRGTIAQLKNNFNHRSFQSDVMKSFQHVWELYQFSTEGHVLLCAMKLCGMKKLDDIPEGLPTDDRKLNEQISWIDQLSQQVVDFCWTSPDQADVHVAAEAFSEAANDLSETALQYCVCHSESNDNMVMCCSRTCKHSWFHLDCVGLTQAPDPETDWFCSPECEQSDYYIYCICHRKHGPCGENEMIQCHLADKCKRYEWYHRSCLGIKQDETLQEPWYCGDTCALGAENDDPVLNHTKALMYDGLCHLVRREAVREGNGPAMIDDWKADMLHFHEKKPSKVLHQWPLLTCVGGFADPQLQISYMWNRVANATGEPGGNIGLDQTNEHVNMDYKEMLLTSRGRFTEEQVKRCAEMSGPFGSSLDAMLTNANVVDMGAKYQKQRRNVYEDDIVRFVEEYEQDALFDYLPGREHSAFQGFVHDGKVHDPKKLGKKLKQLSNNLDMWKNMSCNDNSN</sequence>
<comment type="similarity">
    <text evidence="2">Belongs to the ING family.</text>
</comment>
<reference evidence="10" key="2">
    <citation type="submission" date="2021-01" db="UniProtKB">
        <authorList>
            <consortium name="EnsemblMetazoa"/>
        </authorList>
    </citation>
    <scope>IDENTIFICATION</scope>
</reference>
<dbReference type="SUPFAM" id="SSF57903">
    <property type="entry name" value="FYVE/PHD zinc finger"/>
    <property type="match status" value="2"/>
</dbReference>
<feature type="binding site" evidence="7">
    <location>
        <position position="701"/>
    </location>
    <ligand>
        <name>Zn(2+)</name>
        <dbReference type="ChEBI" id="CHEBI:29105"/>
        <label>2</label>
    </ligand>
</feature>
<evidence type="ECO:0000256" key="7">
    <source>
        <dbReference type="PIRSR" id="PIRSR628651-51"/>
    </source>
</evidence>
<evidence type="ECO:0000256" key="8">
    <source>
        <dbReference type="SAM" id="MobiDB-lite"/>
    </source>
</evidence>
<feature type="binding site" evidence="7">
    <location>
        <position position="734"/>
    </location>
    <ligand>
        <name>Zn(2+)</name>
        <dbReference type="ChEBI" id="CHEBI:29105"/>
        <label>2</label>
    </ligand>
</feature>
<dbReference type="InParanoid" id="A0A7M7NSM9"/>
<dbReference type="GeneID" id="115923861"/>
<feature type="domain" description="Zinc finger PHD-type" evidence="9">
    <location>
        <begin position="742"/>
        <end position="796"/>
    </location>
</feature>
<reference evidence="11" key="1">
    <citation type="submission" date="2015-02" db="EMBL/GenBank/DDBJ databases">
        <title>Genome sequencing for Strongylocentrotus purpuratus.</title>
        <authorList>
            <person name="Murali S."/>
            <person name="Liu Y."/>
            <person name="Vee V."/>
            <person name="English A."/>
            <person name="Wang M."/>
            <person name="Skinner E."/>
            <person name="Han Y."/>
            <person name="Muzny D.M."/>
            <person name="Worley K.C."/>
            <person name="Gibbs R.A."/>
        </authorList>
    </citation>
    <scope>NUCLEOTIDE SEQUENCE</scope>
</reference>
<dbReference type="KEGG" id="spu:115923861"/>
<evidence type="ECO:0000256" key="3">
    <source>
        <dbReference type="ARBA" id="ARBA00022723"/>
    </source>
</evidence>
<dbReference type="RefSeq" id="XP_030841111.1">
    <property type="nucleotide sequence ID" value="XM_030985251.1"/>
</dbReference>
<dbReference type="InterPro" id="IPR028651">
    <property type="entry name" value="ING_fam"/>
</dbReference>
<dbReference type="OMA" id="RACINTE"/>
<keyword evidence="3 7" id="KW-0479">Metal-binding</keyword>
<feature type="binding site" evidence="7">
    <location>
        <position position="712"/>
    </location>
    <ligand>
        <name>Zn(2+)</name>
        <dbReference type="ChEBI" id="CHEBI:29105"/>
        <label>1</label>
    </ligand>
</feature>
<dbReference type="GO" id="GO:0005634">
    <property type="term" value="C:nucleus"/>
    <property type="evidence" value="ECO:0007669"/>
    <property type="project" value="UniProtKB-SubCell"/>
</dbReference>
<organism evidence="10 11">
    <name type="scientific">Strongylocentrotus purpuratus</name>
    <name type="common">Purple sea urchin</name>
    <dbReference type="NCBI Taxonomy" id="7668"/>
    <lineage>
        <taxon>Eukaryota</taxon>
        <taxon>Metazoa</taxon>
        <taxon>Echinodermata</taxon>
        <taxon>Eleutherozoa</taxon>
        <taxon>Echinozoa</taxon>
        <taxon>Echinoidea</taxon>
        <taxon>Euechinoidea</taxon>
        <taxon>Echinacea</taxon>
        <taxon>Camarodonta</taxon>
        <taxon>Echinidea</taxon>
        <taxon>Strongylocentrotidae</taxon>
        <taxon>Strongylocentrotus</taxon>
    </lineage>
</organism>
<feature type="binding site" evidence="7">
    <location>
        <position position="706"/>
    </location>
    <ligand>
        <name>Zn(2+)</name>
        <dbReference type="ChEBI" id="CHEBI:29105"/>
        <label>2</label>
    </ligand>
</feature>
<keyword evidence="11" id="KW-1185">Reference proteome</keyword>
<dbReference type="Proteomes" id="UP000007110">
    <property type="component" value="Unassembled WGS sequence"/>
</dbReference>
<dbReference type="InterPro" id="IPR046496">
    <property type="entry name" value="DUF6589"/>
</dbReference>
<dbReference type="InterPro" id="IPR011011">
    <property type="entry name" value="Znf_FYVE_PHD"/>
</dbReference>
<comment type="subcellular location">
    <subcellularLocation>
        <location evidence="1">Nucleus</location>
    </subcellularLocation>
</comment>
<dbReference type="SMART" id="SM00249">
    <property type="entry name" value="PHD"/>
    <property type="match status" value="2"/>
</dbReference>
<feature type="domain" description="Zinc finger PHD-type" evidence="9">
    <location>
        <begin position="687"/>
        <end position="734"/>
    </location>
</feature>
<evidence type="ECO:0000256" key="6">
    <source>
        <dbReference type="ARBA" id="ARBA00023242"/>
    </source>
</evidence>
<keyword evidence="5 7" id="KW-0862">Zinc</keyword>